<dbReference type="PANTHER" id="PTHR10127">
    <property type="entry name" value="DISCOIDIN, CUB, EGF, LAMININ , AND ZINC METALLOPROTEASE DOMAIN CONTAINING"/>
    <property type="match status" value="1"/>
</dbReference>
<keyword evidence="2" id="KW-0862">Zinc</keyword>
<dbReference type="PRINTS" id="PR00480">
    <property type="entry name" value="ASTACIN"/>
</dbReference>
<dbReference type="Ensembl" id="ENSPMGT00000025529.1">
    <property type="protein sequence ID" value="ENSPMGP00000023966.1"/>
    <property type="gene ID" value="ENSPMGG00000019353.1"/>
</dbReference>
<dbReference type="Pfam" id="PF01400">
    <property type="entry name" value="Astacin"/>
    <property type="match status" value="2"/>
</dbReference>
<reference evidence="4" key="1">
    <citation type="submission" date="2025-08" db="UniProtKB">
        <authorList>
            <consortium name="Ensembl"/>
        </authorList>
    </citation>
    <scope>IDENTIFICATION</scope>
</reference>
<reference evidence="4" key="2">
    <citation type="submission" date="2025-09" db="UniProtKB">
        <authorList>
            <consortium name="Ensembl"/>
        </authorList>
    </citation>
    <scope>IDENTIFICATION</scope>
</reference>
<dbReference type="InterPro" id="IPR001506">
    <property type="entry name" value="Peptidase_M12A"/>
</dbReference>
<name>A0A3B4B5Z2_9GOBI</name>
<dbReference type="SUPFAM" id="SSF55486">
    <property type="entry name" value="Metalloproteases ('zincins'), catalytic domain"/>
    <property type="match status" value="1"/>
</dbReference>
<comment type="caution">
    <text evidence="1">Lacks conserved residue(s) required for the propagation of feature annotation.</text>
</comment>
<dbReference type="GO" id="GO:0004222">
    <property type="term" value="F:metalloendopeptidase activity"/>
    <property type="evidence" value="ECO:0007669"/>
    <property type="project" value="UniProtKB-UniRule"/>
</dbReference>
<dbReference type="Proteomes" id="UP000261520">
    <property type="component" value="Unplaced"/>
</dbReference>
<evidence type="ECO:0000259" key="3">
    <source>
        <dbReference type="PROSITE" id="PS51864"/>
    </source>
</evidence>
<keyword evidence="5" id="KW-1185">Reference proteome</keyword>
<dbReference type="GO" id="GO:0046872">
    <property type="term" value="F:metal ion binding"/>
    <property type="evidence" value="ECO:0007669"/>
    <property type="project" value="UniProtKB-KW"/>
</dbReference>
<organism evidence="4 5">
    <name type="scientific">Periophthalmus magnuspinnatus</name>
    <dbReference type="NCBI Taxonomy" id="409849"/>
    <lineage>
        <taxon>Eukaryota</taxon>
        <taxon>Metazoa</taxon>
        <taxon>Chordata</taxon>
        <taxon>Craniata</taxon>
        <taxon>Vertebrata</taxon>
        <taxon>Euteleostomi</taxon>
        <taxon>Actinopterygii</taxon>
        <taxon>Neopterygii</taxon>
        <taxon>Teleostei</taxon>
        <taxon>Neoteleostei</taxon>
        <taxon>Acanthomorphata</taxon>
        <taxon>Gobiaria</taxon>
        <taxon>Gobiiformes</taxon>
        <taxon>Gobioidei</taxon>
        <taxon>Gobiidae</taxon>
        <taxon>Oxudercinae</taxon>
        <taxon>Periophthalmus</taxon>
    </lineage>
</organism>
<evidence type="ECO:0000313" key="5">
    <source>
        <dbReference type="Proteomes" id="UP000261520"/>
    </source>
</evidence>
<dbReference type="PROSITE" id="PS51864">
    <property type="entry name" value="ASTACIN"/>
    <property type="match status" value="1"/>
</dbReference>
<accession>A0A3B4B5Z2</accession>
<keyword evidence="2" id="KW-0645">Protease</keyword>
<dbReference type="Gene3D" id="3.40.390.10">
    <property type="entry name" value="Collagenase (Catalytic Domain)"/>
    <property type="match status" value="2"/>
</dbReference>
<proteinExistence type="predicted"/>
<dbReference type="EC" id="3.4.24.-" evidence="2"/>
<keyword evidence="2" id="KW-0482">Metalloprotease</keyword>
<dbReference type="PANTHER" id="PTHR10127:SF839">
    <property type="entry name" value="HATCHING ENZYME 1.2-RELATED"/>
    <property type="match status" value="1"/>
</dbReference>
<sequence length="199" mass="22834">PFQPLVSMILSFQSLPRAHDPPTREEDIPLDALTVDISQQILASNNNLDMFLLPPKTRNAMQSRSCKASTAARVCFVSHKSQYDYISIENQRGCYSALGRQGGRQGLSLNRQGYSDRDSYITINWNNMNQQMAYNYFLKSTNYLNTPYDYFPIMQYERSCQSTCQTPSFPNQGIPINQRQGLSFWDVHSINLLYNCSNN</sequence>
<dbReference type="GO" id="GO:0006508">
    <property type="term" value="P:proteolysis"/>
    <property type="evidence" value="ECO:0007669"/>
    <property type="project" value="UniProtKB-KW"/>
</dbReference>
<keyword evidence="2" id="KW-0378">Hydrolase</keyword>
<keyword evidence="2" id="KW-0479">Metal-binding</keyword>
<dbReference type="AlphaFoldDB" id="A0A3B4B5Z2"/>
<evidence type="ECO:0000313" key="4">
    <source>
        <dbReference type="Ensembl" id="ENSPMGP00000023966.1"/>
    </source>
</evidence>
<evidence type="ECO:0000256" key="2">
    <source>
        <dbReference type="RuleBase" id="RU361183"/>
    </source>
</evidence>
<dbReference type="InterPro" id="IPR024079">
    <property type="entry name" value="MetalloPept_cat_dom_sf"/>
</dbReference>
<protein>
    <recommendedName>
        <fullName evidence="2">Metalloendopeptidase</fullName>
        <ecNumber evidence="2">3.4.24.-</ecNumber>
    </recommendedName>
</protein>
<comment type="cofactor">
    <cofactor evidence="2">
        <name>Zn(2+)</name>
        <dbReference type="ChEBI" id="CHEBI:29105"/>
    </cofactor>
    <text evidence="2">Binds 1 zinc ion per subunit.</text>
</comment>
<evidence type="ECO:0000256" key="1">
    <source>
        <dbReference type="PROSITE-ProRule" id="PRU01211"/>
    </source>
</evidence>
<feature type="domain" description="Peptidase M12A" evidence="3">
    <location>
        <begin position="115"/>
        <end position="197"/>
    </location>
</feature>